<gene>
    <name evidence="2" type="ORF">UFOVP1381_9</name>
    <name evidence="3" type="ORF">UFOVP1476_35</name>
    <name evidence="1" type="ORF">UFOVP944_11</name>
</gene>
<dbReference type="EMBL" id="LR797328">
    <property type="protein sequence ID" value="CAB4203247.1"/>
    <property type="molecule type" value="Genomic_DNA"/>
</dbReference>
<reference evidence="1" key="1">
    <citation type="submission" date="2020-05" db="EMBL/GenBank/DDBJ databases">
        <authorList>
            <person name="Chiriac C."/>
            <person name="Salcher M."/>
            <person name="Ghai R."/>
            <person name="Kavagutti S V."/>
        </authorList>
    </citation>
    <scope>NUCLEOTIDE SEQUENCE</scope>
</reference>
<name>A0A6J5PNV2_9CAUD</name>
<protein>
    <recommendedName>
        <fullName evidence="4">Major tropism determinant N-terminal domain-containing protein</fullName>
    </recommendedName>
</protein>
<proteinExistence type="predicted"/>
<evidence type="ECO:0000313" key="3">
    <source>
        <dbReference type="EMBL" id="CAB4216083.1"/>
    </source>
</evidence>
<evidence type="ECO:0000313" key="2">
    <source>
        <dbReference type="EMBL" id="CAB4203247.1"/>
    </source>
</evidence>
<accession>A0A6J5PNV2</accession>
<dbReference type="EMBL" id="LR797437">
    <property type="protein sequence ID" value="CAB4216083.1"/>
    <property type="molecule type" value="Genomic_DNA"/>
</dbReference>
<dbReference type="EMBL" id="LR796890">
    <property type="protein sequence ID" value="CAB4172862.1"/>
    <property type="molecule type" value="Genomic_DNA"/>
</dbReference>
<sequence length="945" mass="98687">MASVLSQIIMRGTIAERPAADTPGRLYFATDESRMYRDNGTTWDEVSPVPGDHATSHELGGDDELALDPTQITGTAIVEGDARLTDAREPLAHAASHGPEGSDPITGIAVSAHAVSHELGGDDELALDPTQITGTAIVEGDARLTDAREPLAHATSHELGGDDELTLDPTQITGTAAVIADLDGYVDTTSFAQFRSFVYDGIYGSASVSSDGPAVSEAEDTPLTRDFSSDADQWQTLGAFSGIPGWSDPTVVASLILHFNKLDAGTPIIEVRPVYDSVPGDPLEFSISSGFRSVYIQLGDPELFDGGTDFTLEWRLANPFDSYTGSVTSTYRQLEIWTGYPPIYGDQRGAVNGVASLDGDGLVPLEQLPDGLYGPTTSEFFDHASVQDMDLADSTVVLNTKPRLHIGSGYTRDFSSGGTGWETLYTDTFTPTADFHSLSAWVDTDIVGTGLDPINVELQVTYDYGGSDFILGPIAKTIYPDIRNHLELAFQQPIGDVAAPVTVTIDWRDVTPTPFTGSISTLRAGVKTFLGSEISGSVAAHAASHEDGGSDELELAPAQITGTAIVETVFAAKGDLLAASADNTPALRSVGTDGQILMADSAQTSGLAWVDNHAEQVRLTVKNMTGTAIAKGKAVYINGVSGTIPTVVLADATDDSTSAYTLGLTGESIADGATGFVITQGIIRNISTTGLTGGAPVWLSETAGEVTATKPTQPAHGVLIGYAVRIHGSNGEIYIFTQNGYELGELHDVLFGTTPVEKNVLSYDATATVWKNRTLADAGIASTAHASTHNAGGSDQMAIDAAAGTGSLRTLGTSSTSAAAGNHTHSSTETINVIIDGGGAAITTGVKADLLIPYACTITAARLLADQSGSIVVDIWKDTYANFPPTVADTVTASAKPTLSSAQKYQDTTLTGWTTSLAAGDYLRINVDSVTTVTRVTLALTITAS</sequence>
<evidence type="ECO:0008006" key="4">
    <source>
        <dbReference type="Google" id="ProtNLM"/>
    </source>
</evidence>
<evidence type="ECO:0000313" key="1">
    <source>
        <dbReference type="EMBL" id="CAB4172862.1"/>
    </source>
</evidence>
<organism evidence="1">
    <name type="scientific">uncultured Caudovirales phage</name>
    <dbReference type="NCBI Taxonomy" id="2100421"/>
    <lineage>
        <taxon>Viruses</taxon>
        <taxon>Duplodnaviria</taxon>
        <taxon>Heunggongvirae</taxon>
        <taxon>Uroviricota</taxon>
        <taxon>Caudoviricetes</taxon>
        <taxon>Peduoviridae</taxon>
        <taxon>Maltschvirus</taxon>
        <taxon>Maltschvirus maltsch</taxon>
    </lineage>
</organism>